<feature type="non-terminal residue" evidence="8">
    <location>
        <position position="561"/>
    </location>
</feature>
<dbReference type="InterPro" id="IPR007259">
    <property type="entry name" value="GCP"/>
</dbReference>
<dbReference type="eggNOG" id="KOG2000">
    <property type="taxonomic scope" value="Eukaryota"/>
</dbReference>
<evidence type="ECO:0000259" key="7">
    <source>
        <dbReference type="Pfam" id="PF17681"/>
    </source>
</evidence>
<dbReference type="GO" id="GO:0000922">
    <property type="term" value="C:spindle pole"/>
    <property type="evidence" value="ECO:0007669"/>
    <property type="project" value="InterPro"/>
</dbReference>
<dbReference type="GO" id="GO:0051321">
    <property type="term" value="P:meiotic cell cycle"/>
    <property type="evidence" value="ECO:0007669"/>
    <property type="project" value="TreeGrafter"/>
</dbReference>
<dbReference type="GO" id="GO:0007020">
    <property type="term" value="P:microtubule nucleation"/>
    <property type="evidence" value="ECO:0007669"/>
    <property type="project" value="InterPro"/>
</dbReference>
<dbReference type="OMA" id="WVYQPGR"/>
<dbReference type="GO" id="GO:0043015">
    <property type="term" value="F:gamma-tubulin binding"/>
    <property type="evidence" value="ECO:0007669"/>
    <property type="project" value="InterPro"/>
</dbReference>
<dbReference type="STRING" id="905079.L1JQ05"/>
<dbReference type="Gene3D" id="1.20.120.1900">
    <property type="entry name" value="Gamma-tubulin complex, C-terminal domain"/>
    <property type="match status" value="1"/>
</dbReference>
<reference evidence="9" key="3">
    <citation type="submission" date="2016-03" db="UniProtKB">
        <authorList>
            <consortium name="EnsemblProtists"/>
        </authorList>
    </citation>
    <scope>IDENTIFICATION</scope>
</reference>
<dbReference type="GO" id="GO:0051011">
    <property type="term" value="F:microtubule minus-end binding"/>
    <property type="evidence" value="ECO:0007669"/>
    <property type="project" value="TreeGrafter"/>
</dbReference>
<keyword evidence="3" id="KW-0963">Cytoplasm</keyword>
<dbReference type="PANTHER" id="PTHR19302">
    <property type="entry name" value="GAMMA TUBULIN COMPLEX PROTEIN"/>
    <property type="match status" value="1"/>
</dbReference>
<accession>L1JQ05</accession>
<dbReference type="GO" id="GO:0031122">
    <property type="term" value="P:cytoplasmic microtubule organization"/>
    <property type="evidence" value="ECO:0007669"/>
    <property type="project" value="TreeGrafter"/>
</dbReference>
<evidence type="ECO:0000313" key="10">
    <source>
        <dbReference type="Proteomes" id="UP000011087"/>
    </source>
</evidence>
<reference evidence="8 10" key="1">
    <citation type="journal article" date="2012" name="Nature">
        <title>Algal genomes reveal evolutionary mosaicism and the fate of nucleomorphs.</title>
        <authorList>
            <consortium name="DOE Joint Genome Institute"/>
            <person name="Curtis B.A."/>
            <person name="Tanifuji G."/>
            <person name="Burki F."/>
            <person name="Gruber A."/>
            <person name="Irimia M."/>
            <person name="Maruyama S."/>
            <person name="Arias M.C."/>
            <person name="Ball S.G."/>
            <person name="Gile G.H."/>
            <person name="Hirakawa Y."/>
            <person name="Hopkins J.F."/>
            <person name="Kuo A."/>
            <person name="Rensing S.A."/>
            <person name="Schmutz J."/>
            <person name="Symeonidi A."/>
            <person name="Elias M."/>
            <person name="Eveleigh R.J."/>
            <person name="Herman E.K."/>
            <person name="Klute M.J."/>
            <person name="Nakayama T."/>
            <person name="Obornik M."/>
            <person name="Reyes-Prieto A."/>
            <person name="Armbrust E.V."/>
            <person name="Aves S.J."/>
            <person name="Beiko R.G."/>
            <person name="Coutinho P."/>
            <person name="Dacks J.B."/>
            <person name="Durnford D.G."/>
            <person name="Fast N.M."/>
            <person name="Green B.R."/>
            <person name="Grisdale C.J."/>
            <person name="Hempel F."/>
            <person name="Henrissat B."/>
            <person name="Hoppner M.P."/>
            <person name="Ishida K."/>
            <person name="Kim E."/>
            <person name="Koreny L."/>
            <person name="Kroth P.G."/>
            <person name="Liu Y."/>
            <person name="Malik S.B."/>
            <person name="Maier U.G."/>
            <person name="McRose D."/>
            <person name="Mock T."/>
            <person name="Neilson J.A."/>
            <person name="Onodera N.T."/>
            <person name="Poole A.M."/>
            <person name="Pritham E.J."/>
            <person name="Richards T.A."/>
            <person name="Rocap G."/>
            <person name="Roy S.W."/>
            <person name="Sarai C."/>
            <person name="Schaack S."/>
            <person name="Shirato S."/>
            <person name="Slamovits C.H."/>
            <person name="Spencer D.F."/>
            <person name="Suzuki S."/>
            <person name="Worden A.Z."/>
            <person name="Zauner S."/>
            <person name="Barry K."/>
            <person name="Bell C."/>
            <person name="Bharti A.K."/>
            <person name="Crow J.A."/>
            <person name="Grimwood J."/>
            <person name="Kramer R."/>
            <person name="Lindquist E."/>
            <person name="Lucas S."/>
            <person name="Salamov A."/>
            <person name="McFadden G.I."/>
            <person name="Lane C.E."/>
            <person name="Keeling P.J."/>
            <person name="Gray M.W."/>
            <person name="Grigoriev I.V."/>
            <person name="Archibald J.M."/>
        </authorList>
    </citation>
    <scope>NUCLEOTIDE SEQUENCE</scope>
    <source>
        <strain evidence="8 10">CCMP2712</strain>
    </source>
</reference>
<dbReference type="InterPro" id="IPR041470">
    <property type="entry name" value="GCP_N"/>
</dbReference>
<dbReference type="InterPro" id="IPR042241">
    <property type="entry name" value="GCP_C_sf"/>
</dbReference>
<protein>
    <submittedName>
        <fullName evidence="8 9">Uncharacterized protein</fullName>
    </submittedName>
</protein>
<dbReference type="EMBL" id="JH992979">
    <property type="protein sequence ID" value="EKX50339.1"/>
    <property type="molecule type" value="Genomic_DNA"/>
</dbReference>
<organism evidence="8">
    <name type="scientific">Guillardia theta (strain CCMP2712)</name>
    <name type="common">Cryptophyte</name>
    <dbReference type="NCBI Taxonomy" id="905079"/>
    <lineage>
        <taxon>Eukaryota</taxon>
        <taxon>Cryptophyceae</taxon>
        <taxon>Pyrenomonadales</taxon>
        <taxon>Geminigeraceae</taxon>
        <taxon>Guillardia</taxon>
    </lineage>
</organism>
<comment type="similarity">
    <text evidence="2">Belongs to the TUBGCP family.</text>
</comment>
<dbReference type="GeneID" id="17306970"/>
<comment type="subcellular location">
    <subcellularLocation>
        <location evidence="1">Cytoplasm</location>
        <location evidence="1">Cytoskeleton</location>
    </subcellularLocation>
</comment>
<keyword evidence="4" id="KW-0493">Microtubule</keyword>
<proteinExistence type="inferred from homology"/>
<dbReference type="KEGG" id="gtt:GUITHDRAFT_42199"/>
<dbReference type="GO" id="GO:0005874">
    <property type="term" value="C:microtubule"/>
    <property type="evidence" value="ECO:0007669"/>
    <property type="project" value="UniProtKB-KW"/>
</dbReference>
<dbReference type="RefSeq" id="XP_005837319.1">
    <property type="nucleotide sequence ID" value="XM_005837262.1"/>
</dbReference>
<keyword evidence="10" id="KW-1185">Reference proteome</keyword>
<dbReference type="PANTHER" id="PTHR19302:SF14">
    <property type="entry name" value="GAMMA-TUBULIN COMPLEX COMPONENT 3"/>
    <property type="match status" value="1"/>
</dbReference>
<gene>
    <name evidence="8" type="ORF">GUITHDRAFT_42199</name>
</gene>
<evidence type="ECO:0000256" key="5">
    <source>
        <dbReference type="ARBA" id="ARBA00023212"/>
    </source>
</evidence>
<evidence type="ECO:0000256" key="1">
    <source>
        <dbReference type="ARBA" id="ARBA00004245"/>
    </source>
</evidence>
<evidence type="ECO:0000256" key="2">
    <source>
        <dbReference type="ARBA" id="ARBA00010337"/>
    </source>
</evidence>
<dbReference type="EnsemblProtists" id="EKX50339">
    <property type="protein sequence ID" value="EKX50339"/>
    <property type="gene ID" value="GUITHDRAFT_42199"/>
</dbReference>
<dbReference type="HOGENOM" id="CLU_003736_4_0_1"/>
<dbReference type="OrthoDB" id="5860513at2759"/>
<dbReference type="Proteomes" id="UP000011087">
    <property type="component" value="Unassembled WGS sequence"/>
</dbReference>
<evidence type="ECO:0000259" key="6">
    <source>
        <dbReference type="Pfam" id="PF04130"/>
    </source>
</evidence>
<evidence type="ECO:0000256" key="4">
    <source>
        <dbReference type="ARBA" id="ARBA00022701"/>
    </source>
</evidence>
<feature type="domain" description="Gamma tubulin complex component protein N-terminal" evidence="7">
    <location>
        <begin position="8"/>
        <end position="329"/>
    </location>
</feature>
<feature type="non-terminal residue" evidence="8">
    <location>
        <position position="1"/>
    </location>
</feature>
<evidence type="ECO:0000313" key="8">
    <source>
        <dbReference type="EMBL" id="EKX50339.1"/>
    </source>
</evidence>
<dbReference type="AlphaFoldDB" id="L1JQ05"/>
<dbReference type="GO" id="GO:0051225">
    <property type="term" value="P:spindle assembly"/>
    <property type="evidence" value="ECO:0007669"/>
    <property type="project" value="TreeGrafter"/>
</dbReference>
<reference evidence="10" key="2">
    <citation type="submission" date="2012-11" db="EMBL/GenBank/DDBJ databases">
        <authorList>
            <person name="Kuo A."/>
            <person name="Curtis B.A."/>
            <person name="Tanifuji G."/>
            <person name="Burki F."/>
            <person name="Gruber A."/>
            <person name="Irimia M."/>
            <person name="Maruyama S."/>
            <person name="Arias M.C."/>
            <person name="Ball S.G."/>
            <person name="Gile G.H."/>
            <person name="Hirakawa Y."/>
            <person name="Hopkins J.F."/>
            <person name="Rensing S.A."/>
            <person name="Schmutz J."/>
            <person name="Symeonidi A."/>
            <person name="Elias M."/>
            <person name="Eveleigh R.J."/>
            <person name="Herman E.K."/>
            <person name="Klute M.J."/>
            <person name="Nakayama T."/>
            <person name="Obornik M."/>
            <person name="Reyes-Prieto A."/>
            <person name="Armbrust E.V."/>
            <person name="Aves S.J."/>
            <person name="Beiko R.G."/>
            <person name="Coutinho P."/>
            <person name="Dacks J.B."/>
            <person name="Durnford D.G."/>
            <person name="Fast N.M."/>
            <person name="Green B.R."/>
            <person name="Grisdale C."/>
            <person name="Hempe F."/>
            <person name="Henrissat B."/>
            <person name="Hoppner M.P."/>
            <person name="Ishida K.-I."/>
            <person name="Kim E."/>
            <person name="Koreny L."/>
            <person name="Kroth P.G."/>
            <person name="Liu Y."/>
            <person name="Malik S.-B."/>
            <person name="Maier U.G."/>
            <person name="McRose D."/>
            <person name="Mock T."/>
            <person name="Neilson J.A."/>
            <person name="Onodera N.T."/>
            <person name="Poole A.M."/>
            <person name="Pritham E.J."/>
            <person name="Richards T.A."/>
            <person name="Rocap G."/>
            <person name="Roy S.W."/>
            <person name="Sarai C."/>
            <person name="Schaack S."/>
            <person name="Shirato S."/>
            <person name="Slamovits C.H."/>
            <person name="Spencer D.F."/>
            <person name="Suzuki S."/>
            <person name="Worden A.Z."/>
            <person name="Zauner S."/>
            <person name="Barry K."/>
            <person name="Bell C."/>
            <person name="Bharti A.K."/>
            <person name="Crow J.A."/>
            <person name="Grimwood J."/>
            <person name="Kramer R."/>
            <person name="Lindquist E."/>
            <person name="Lucas S."/>
            <person name="Salamov A."/>
            <person name="McFadden G.I."/>
            <person name="Lane C.E."/>
            <person name="Keeling P.J."/>
            <person name="Gray M.W."/>
            <person name="Grigoriev I.V."/>
            <person name="Archibald J.M."/>
        </authorList>
    </citation>
    <scope>NUCLEOTIDE SEQUENCE</scope>
    <source>
        <strain evidence="10">CCMP2712</strain>
    </source>
</reference>
<dbReference type="InterPro" id="IPR040457">
    <property type="entry name" value="GCP_C"/>
</dbReference>
<dbReference type="GO" id="GO:0000930">
    <property type="term" value="C:gamma-tubulin complex"/>
    <property type="evidence" value="ECO:0007669"/>
    <property type="project" value="TreeGrafter"/>
</dbReference>
<feature type="domain" description="Gamma tubulin complex component C-terminal" evidence="6">
    <location>
        <begin position="333"/>
        <end position="561"/>
    </location>
</feature>
<dbReference type="Pfam" id="PF04130">
    <property type="entry name" value="GCP_C_terminal"/>
    <property type="match status" value="1"/>
</dbReference>
<dbReference type="GO" id="GO:0000278">
    <property type="term" value="P:mitotic cell cycle"/>
    <property type="evidence" value="ECO:0007669"/>
    <property type="project" value="TreeGrafter"/>
</dbReference>
<dbReference type="PaxDb" id="55529-EKX50339"/>
<name>L1JQ05_GUITC</name>
<evidence type="ECO:0000313" key="9">
    <source>
        <dbReference type="EnsemblProtists" id="EKX50339"/>
    </source>
</evidence>
<dbReference type="Pfam" id="PF17681">
    <property type="entry name" value="GCP_N_terminal"/>
    <property type="match status" value="1"/>
</dbReference>
<sequence length="561" mass="64363">EIPEVVLVKDVIFAMQGIEGKYVRFDKQLDGYTVDRSFGVPATTRDLIRRICESGWLYRKISAFNAHWSTSKSIGLVGQGLITGLQAELIEYFKLVAVLQSHVADDQLNLSKQESIEQSDTDADYQQHRQGLTLRRLLVWVQEPIARLRVMALLCDAAMGLGQTSRSLLESSGSSSSGGQLASAISVHARHGDPAVQQLMKRILKPVCRPILQQIRKWISDGEVEDPWNEFFIENDYNKLEHHWEDKYKLRPDMIPSFVSEQLAFKILQIGKSINFIRKCCRDIEYVTEASNALDRMKDIEYGQWEELEDVVGTHADLANKALLSALFHQYRLRDHLQAIKRYLLFGQQGDFVRYLIDLLADNVRPGASTVHHHNLTGIVETAIRAASQTDDGDVRERVHVSTMEATGGDDLFSVFSLEYKLDTPCNAVITERSMRKYKRVFNFLWGLKRVEQVTGRMTCDPSDVAQALSTSWRRASELCHIGTHNMMHFITNLQYYMMFEVLECSWEELNKELQSVQDVDQLIASHNRYVDKILERALLTEDSETEKKQMDRVFKCILDY</sequence>
<evidence type="ECO:0000256" key="3">
    <source>
        <dbReference type="ARBA" id="ARBA00022490"/>
    </source>
</evidence>
<keyword evidence="5" id="KW-0206">Cytoskeleton</keyword>